<evidence type="ECO:0000313" key="5">
    <source>
        <dbReference type="Proteomes" id="UP000814176"/>
    </source>
</evidence>
<gene>
    <name evidence="4" type="ORF">C8Q71DRAFT_715710</name>
</gene>
<evidence type="ECO:0000256" key="1">
    <source>
        <dbReference type="PROSITE-ProRule" id="PRU01385"/>
    </source>
</evidence>
<dbReference type="PANTHER" id="PTHR10848">
    <property type="entry name" value="MEIOTIC RECOMBINATION PROTEIN SPO11"/>
    <property type="match status" value="1"/>
</dbReference>
<keyword evidence="5" id="KW-1185">Reference proteome</keyword>
<dbReference type="Proteomes" id="UP000814176">
    <property type="component" value="Unassembled WGS sequence"/>
</dbReference>
<dbReference type="GeneID" id="72001791"/>
<dbReference type="Pfam" id="PF04406">
    <property type="entry name" value="TP6A_N"/>
    <property type="match status" value="1"/>
</dbReference>
<dbReference type="PROSITE" id="PS52041">
    <property type="entry name" value="TOPO_IIB"/>
    <property type="match status" value="1"/>
</dbReference>
<dbReference type="Gene3D" id="3.30.710.10">
    <property type="entry name" value="Potassium Channel Kv1.1, Chain A"/>
    <property type="match status" value="1"/>
</dbReference>
<feature type="domain" description="Spo11/DNA topoisomerase VI subunit A N-terminal" evidence="3">
    <location>
        <begin position="520"/>
        <end position="578"/>
    </location>
</feature>
<feature type="active site" description="O-(5'-phospho-DNA)-tyrosine intermediate" evidence="1">
    <location>
        <position position="546"/>
    </location>
</feature>
<accession>A0ABQ8K3N6</accession>
<comment type="caution">
    <text evidence="4">The sequence shown here is derived from an EMBL/GenBank/DDBJ whole genome shotgun (WGS) entry which is preliminary data.</text>
</comment>
<sequence length="680" mass="75823">MVLDSDFSSNRHATPNLQEFEVPIRHPELCFDDGNLAVVTGRQYFLVHQGLLCHHSPVLRSQVDALRPGHACTLEGRPALALPDTPEDVACLLKALYGCALGLESKEFTDVSALLRMSTKYGVDDLRKEVLQVLLLSWPTSLALWEDREKKVTSIQGIYAPRTGLPHPLLIINLAREVAAPELLPSAFYDLSRYLPSQLVLNHMSGLDETGIRLSHEDLLKVLRGKEQAARYFSTFIVNELEGRDPCDACARKRNPTTQRACQVAFEAINFELIRDVNGMVCNRNSDPLFAIAESLEMQTREDVPGVVNDAIYRACEACRLEYGAVVDSLRESFWQRIPEWFELEGTVQGVDRALALQDVHICAENSHWHDIMLIDEDDDIQRVPANDGGQCVRKDAEDNTLDSGGAISQSSTLHDDSEGSEQNINGDLEGLSWEAEASPDVSEERLEVMQQLENLVLSVLEQLADALDEGDMTKGKKMTKRIVVELADRKRTLSDGSGFLLHCGRHRLNWLFADRLLSAQLFRVISLVHEALSNDIPMTKRDMYYKDVELFKSQAMVDRLVDDLAATLGVGRADLNVRASSKGLVCGSSLVIHLHDEETVDVNDSEVCLRRYHPVHILTGEKQGTLIPVGEDIARFEIDESLSWVLVVEKEARCKLPSIFAIADAALGGLPDPMSREIR</sequence>
<dbReference type="SUPFAM" id="SSF56726">
    <property type="entry name" value="DNA topoisomerase IV, alpha subunit"/>
    <property type="match status" value="1"/>
</dbReference>
<dbReference type="RefSeq" id="XP_047774395.1">
    <property type="nucleotide sequence ID" value="XM_047921059.1"/>
</dbReference>
<evidence type="ECO:0000313" key="4">
    <source>
        <dbReference type="EMBL" id="KAH9831234.1"/>
    </source>
</evidence>
<dbReference type="InterPro" id="IPR013049">
    <property type="entry name" value="Spo11/TopoVI_A_N"/>
</dbReference>
<name>A0ABQ8K3N6_9APHY</name>
<dbReference type="PRINTS" id="PR01550">
    <property type="entry name" value="TOP6AFAMILY"/>
</dbReference>
<dbReference type="InterPro" id="IPR002815">
    <property type="entry name" value="Spo11/TopoVI_A"/>
</dbReference>
<keyword evidence="1" id="KW-0238">DNA-binding</keyword>
<dbReference type="InterPro" id="IPR036078">
    <property type="entry name" value="Spo11/TopoVI_A_sf"/>
</dbReference>
<reference evidence="4 5" key="1">
    <citation type="journal article" date="2021" name="Environ. Microbiol.">
        <title>Gene family expansions and transcriptome signatures uncover fungal adaptations to wood decay.</title>
        <authorList>
            <person name="Hage H."/>
            <person name="Miyauchi S."/>
            <person name="Viragh M."/>
            <person name="Drula E."/>
            <person name="Min B."/>
            <person name="Chaduli D."/>
            <person name="Navarro D."/>
            <person name="Favel A."/>
            <person name="Norest M."/>
            <person name="Lesage-Meessen L."/>
            <person name="Balint B."/>
            <person name="Merenyi Z."/>
            <person name="de Eugenio L."/>
            <person name="Morin E."/>
            <person name="Martinez A.T."/>
            <person name="Baldrian P."/>
            <person name="Stursova M."/>
            <person name="Martinez M.J."/>
            <person name="Novotny C."/>
            <person name="Magnuson J.K."/>
            <person name="Spatafora J.W."/>
            <person name="Maurice S."/>
            <person name="Pangilinan J."/>
            <person name="Andreopoulos W."/>
            <person name="LaButti K."/>
            <person name="Hundley H."/>
            <person name="Na H."/>
            <person name="Kuo A."/>
            <person name="Barry K."/>
            <person name="Lipzen A."/>
            <person name="Henrissat B."/>
            <person name="Riley R."/>
            <person name="Ahrendt S."/>
            <person name="Nagy L.G."/>
            <person name="Grigoriev I.V."/>
            <person name="Martin F."/>
            <person name="Rosso M.N."/>
        </authorList>
    </citation>
    <scope>NUCLEOTIDE SEQUENCE [LARGE SCALE GENOMIC DNA]</scope>
    <source>
        <strain evidence="4 5">CIRM-BRFM 1785</strain>
    </source>
</reference>
<dbReference type="PANTHER" id="PTHR10848:SF0">
    <property type="entry name" value="MEIOTIC RECOMBINATION PROTEIN SPO11"/>
    <property type="match status" value="1"/>
</dbReference>
<evidence type="ECO:0000259" key="3">
    <source>
        <dbReference type="Pfam" id="PF04406"/>
    </source>
</evidence>
<proteinExistence type="inferred from homology"/>
<dbReference type="EMBL" id="JADCUA010000027">
    <property type="protein sequence ID" value="KAH9831234.1"/>
    <property type="molecule type" value="Genomic_DNA"/>
</dbReference>
<dbReference type="InterPro" id="IPR036388">
    <property type="entry name" value="WH-like_DNA-bd_sf"/>
</dbReference>
<feature type="region of interest" description="Disordered" evidence="2">
    <location>
        <begin position="386"/>
        <end position="426"/>
    </location>
</feature>
<organism evidence="4 5">
    <name type="scientific">Rhodofomes roseus</name>
    <dbReference type="NCBI Taxonomy" id="34475"/>
    <lineage>
        <taxon>Eukaryota</taxon>
        <taxon>Fungi</taxon>
        <taxon>Dikarya</taxon>
        <taxon>Basidiomycota</taxon>
        <taxon>Agaricomycotina</taxon>
        <taxon>Agaricomycetes</taxon>
        <taxon>Polyporales</taxon>
        <taxon>Rhodofomes</taxon>
    </lineage>
</organism>
<comment type="similarity">
    <text evidence="1">Belongs to the TOP6A family.</text>
</comment>
<dbReference type="InterPro" id="IPR011333">
    <property type="entry name" value="SKP1/BTB/POZ_sf"/>
</dbReference>
<evidence type="ECO:0000256" key="2">
    <source>
        <dbReference type="SAM" id="MobiDB-lite"/>
    </source>
</evidence>
<comment type="catalytic activity">
    <reaction evidence="1">
        <text>ATP-dependent breakage, passage and rejoining of double-stranded DNA.</text>
        <dbReference type="EC" id="5.6.2.2"/>
    </reaction>
</comment>
<protein>
    <recommendedName>
        <fullName evidence="3">Spo11/DNA topoisomerase VI subunit A N-terminal domain-containing protein</fullName>
    </recommendedName>
</protein>
<keyword evidence="1" id="KW-0799">Topoisomerase</keyword>
<dbReference type="Gene3D" id="1.10.10.10">
    <property type="entry name" value="Winged helix-like DNA-binding domain superfamily/Winged helix DNA-binding domain"/>
    <property type="match status" value="1"/>
</dbReference>
<keyword evidence="1" id="KW-0413">Isomerase</keyword>